<proteinExistence type="predicted"/>
<dbReference type="PANTHER" id="PTHR35585">
    <property type="entry name" value="HHE DOMAIN PROTEIN (AFU_ORTHOLOGUE AFUA_4G00730)"/>
    <property type="match status" value="1"/>
</dbReference>
<dbReference type="PANTHER" id="PTHR35585:SF1">
    <property type="entry name" value="HHE DOMAIN PROTEIN (AFU_ORTHOLOGUE AFUA_4G00730)"/>
    <property type="match status" value="1"/>
</dbReference>
<feature type="domain" description="Hemerythrin-like" evidence="1">
    <location>
        <begin position="3"/>
        <end position="124"/>
    </location>
</feature>
<evidence type="ECO:0000313" key="2">
    <source>
        <dbReference type="EMBL" id="MFC5440117.1"/>
    </source>
</evidence>
<dbReference type="EMBL" id="JBHSMM010000001">
    <property type="protein sequence ID" value="MFC5440117.1"/>
    <property type="molecule type" value="Genomic_DNA"/>
</dbReference>
<comment type="caution">
    <text evidence="2">The sequence shown here is derived from an EMBL/GenBank/DDBJ whole genome shotgun (WGS) entry which is preliminary data.</text>
</comment>
<gene>
    <name evidence="2" type="ORF">ACFPK0_08850</name>
</gene>
<dbReference type="Gene3D" id="1.20.120.520">
    <property type="entry name" value="nmb1532 protein domain like"/>
    <property type="match status" value="1"/>
</dbReference>
<keyword evidence="3" id="KW-1185">Reference proteome</keyword>
<evidence type="ECO:0000313" key="3">
    <source>
        <dbReference type="Proteomes" id="UP001596018"/>
    </source>
</evidence>
<reference evidence="3" key="1">
    <citation type="journal article" date="2019" name="Int. J. Syst. Evol. Microbiol.">
        <title>The Global Catalogue of Microorganisms (GCM) 10K type strain sequencing project: providing services to taxonomists for standard genome sequencing and annotation.</title>
        <authorList>
            <consortium name="The Broad Institute Genomics Platform"/>
            <consortium name="The Broad Institute Genome Sequencing Center for Infectious Disease"/>
            <person name="Wu L."/>
            <person name="Ma J."/>
        </authorList>
    </citation>
    <scope>NUCLEOTIDE SEQUENCE [LARGE SCALE GENOMIC DNA]</scope>
    <source>
        <strain evidence="3">KACC 12822</strain>
    </source>
</reference>
<dbReference type="InterPro" id="IPR012312">
    <property type="entry name" value="Hemerythrin-like"/>
</dbReference>
<dbReference type="Pfam" id="PF01814">
    <property type="entry name" value="Hemerythrin"/>
    <property type="match status" value="1"/>
</dbReference>
<evidence type="ECO:0000259" key="1">
    <source>
        <dbReference type="Pfam" id="PF01814"/>
    </source>
</evidence>
<protein>
    <submittedName>
        <fullName evidence="2">Hemerythrin domain-containing protein</fullName>
    </submittedName>
</protein>
<dbReference type="Proteomes" id="UP001596018">
    <property type="component" value="Unassembled WGS sequence"/>
</dbReference>
<name>A0ABW0JVI2_9GAMM</name>
<dbReference type="RefSeq" id="WP_056079024.1">
    <property type="nucleotide sequence ID" value="NZ_JALBWS010000012.1"/>
</dbReference>
<organism evidence="2 3">
    <name type="scientific">Rhodanobacter ginsenosidimutans</name>
    <dbReference type="NCBI Taxonomy" id="490571"/>
    <lineage>
        <taxon>Bacteria</taxon>
        <taxon>Pseudomonadati</taxon>
        <taxon>Pseudomonadota</taxon>
        <taxon>Gammaproteobacteria</taxon>
        <taxon>Lysobacterales</taxon>
        <taxon>Rhodanobacteraceae</taxon>
        <taxon>Rhodanobacter</taxon>
    </lineage>
</organism>
<sequence length="160" mass="17933">MDAIKLLTQDHQAVRTLLSELAETTTRAVKKRGELLSQIATQLKAHTTIEEEIFYPAFKAAGEKSDDAKMYFEAMEEHRAAGDLVLPDLQGTAPDSEKFSGRAKVLKELVEHHADEEEKEMFKRAKKLMSAAELKTLGEQMETRKAELLKQFKSEAKAAA</sequence>
<accession>A0ABW0JVI2</accession>